<dbReference type="InterPro" id="IPR053202">
    <property type="entry name" value="EGF_Rcpt_Signaling_Reg"/>
</dbReference>
<dbReference type="Pfam" id="PF05050">
    <property type="entry name" value="Methyltransf_21"/>
    <property type="match status" value="1"/>
</dbReference>
<dbReference type="GO" id="GO:0005789">
    <property type="term" value="C:endoplasmic reticulum membrane"/>
    <property type="evidence" value="ECO:0007669"/>
    <property type="project" value="TreeGrafter"/>
</dbReference>
<dbReference type="EMBL" id="JAGRRH010000015">
    <property type="protein sequence ID" value="KAG7357288.1"/>
    <property type="molecule type" value="Genomic_DNA"/>
</dbReference>
<dbReference type="OrthoDB" id="6352234at2759"/>
<keyword evidence="4" id="KW-1185">Reference proteome</keyword>
<keyword evidence="1" id="KW-0472">Membrane</keyword>
<sequence>MKRNRERLSVGHPQVATSFLTGILIGFFASSLLFLSASSPRLLESNYCTDSSPRSGISSTQTKWSIMNAPKSSGLQTGWKKIHVFYGDRTHIYDATSLPTAYFIANTWFSQYRQDELISRLLYGKRNGYFIDLAANDAIRISNTYALETSFGWDGLCIEPNPVYWAGLSYRKCQLVAAIIGNQTMQEIKFRFPKLKAPQGGILGEHFDNKSDRWNEGHPRFTVSLLDVFELFDVPKAIDYISLDVEGAEDLVMSSFPFQSYRFNLMTLERPSATLSNLLISNGYVLLKTIKNVDSLWAHQSILDDLDRTVLDVIDTENYKYRENTRHSRVAPEEK</sequence>
<dbReference type="InterPro" id="IPR006342">
    <property type="entry name" value="FkbM_mtfrase"/>
</dbReference>
<evidence type="ECO:0000259" key="2">
    <source>
        <dbReference type="Pfam" id="PF05050"/>
    </source>
</evidence>
<reference evidence="3" key="2">
    <citation type="submission" date="2021-04" db="EMBL/GenBank/DDBJ databases">
        <authorList>
            <person name="Podell S."/>
        </authorList>
    </citation>
    <scope>NUCLEOTIDE SEQUENCE</scope>
    <source>
        <strain evidence="3">Hildebrandi</strain>
    </source>
</reference>
<gene>
    <name evidence="3" type="ORF">IV203_001976</name>
</gene>
<name>A0A9K3L9G6_9STRA</name>
<dbReference type="AlphaFoldDB" id="A0A9K3L9G6"/>
<feature type="transmembrane region" description="Helical" evidence="1">
    <location>
        <begin position="15"/>
        <end position="35"/>
    </location>
</feature>
<dbReference type="PANTHER" id="PTHR34009">
    <property type="entry name" value="PROTEIN STAR"/>
    <property type="match status" value="1"/>
</dbReference>
<keyword evidence="1" id="KW-0812">Transmembrane</keyword>
<proteinExistence type="predicted"/>
<dbReference type="Proteomes" id="UP000693970">
    <property type="component" value="Unassembled WGS sequence"/>
</dbReference>
<comment type="caution">
    <text evidence="3">The sequence shown here is derived from an EMBL/GenBank/DDBJ whole genome shotgun (WGS) entry which is preliminary data.</text>
</comment>
<keyword evidence="3" id="KW-0808">Transferase</keyword>
<dbReference type="GO" id="GO:0005794">
    <property type="term" value="C:Golgi apparatus"/>
    <property type="evidence" value="ECO:0007669"/>
    <property type="project" value="TreeGrafter"/>
</dbReference>
<feature type="domain" description="Methyltransferase FkbM" evidence="2">
    <location>
        <begin position="134"/>
        <end position="269"/>
    </location>
</feature>
<dbReference type="GO" id="GO:0006888">
    <property type="term" value="P:endoplasmic reticulum to Golgi vesicle-mediated transport"/>
    <property type="evidence" value="ECO:0007669"/>
    <property type="project" value="TreeGrafter"/>
</dbReference>
<keyword evidence="1" id="KW-1133">Transmembrane helix</keyword>
<organism evidence="3 4">
    <name type="scientific">Nitzschia inconspicua</name>
    <dbReference type="NCBI Taxonomy" id="303405"/>
    <lineage>
        <taxon>Eukaryota</taxon>
        <taxon>Sar</taxon>
        <taxon>Stramenopiles</taxon>
        <taxon>Ochrophyta</taxon>
        <taxon>Bacillariophyta</taxon>
        <taxon>Bacillariophyceae</taxon>
        <taxon>Bacillariophycidae</taxon>
        <taxon>Bacillariales</taxon>
        <taxon>Bacillariaceae</taxon>
        <taxon>Nitzschia</taxon>
    </lineage>
</organism>
<reference evidence="3" key="1">
    <citation type="journal article" date="2021" name="Sci. Rep.">
        <title>Diploid genomic architecture of Nitzschia inconspicua, an elite biomass production diatom.</title>
        <authorList>
            <person name="Oliver A."/>
            <person name="Podell S."/>
            <person name="Pinowska A."/>
            <person name="Traller J.C."/>
            <person name="Smith S.R."/>
            <person name="McClure R."/>
            <person name="Beliaev A."/>
            <person name="Bohutskyi P."/>
            <person name="Hill E.A."/>
            <person name="Rabines A."/>
            <person name="Zheng H."/>
            <person name="Allen L.Z."/>
            <person name="Kuo A."/>
            <person name="Grigoriev I.V."/>
            <person name="Allen A.E."/>
            <person name="Hazlebeck D."/>
            <person name="Allen E.E."/>
        </authorList>
    </citation>
    <scope>NUCLEOTIDE SEQUENCE</scope>
    <source>
        <strain evidence="3">Hildebrandi</strain>
    </source>
</reference>
<dbReference type="GO" id="GO:0031902">
    <property type="term" value="C:late endosome membrane"/>
    <property type="evidence" value="ECO:0007669"/>
    <property type="project" value="TreeGrafter"/>
</dbReference>
<dbReference type="GO" id="GO:0008168">
    <property type="term" value="F:methyltransferase activity"/>
    <property type="evidence" value="ECO:0007669"/>
    <property type="project" value="UniProtKB-KW"/>
</dbReference>
<evidence type="ECO:0000256" key="1">
    <source>
        <dbReference type="SAM" id="Phobius"/>
    </source>
</evidence>
<dbReference type="GO" id="GO:0016197">
    <property type="term" value="P:endosomal transport"/>
    <property type="evidence" value="ECO:0007669"/>
    <property type="project" value="TreeGrafter"/>
</dbReference>
<evidence type="ECO:0000313" key="3">
    <source>
        <dbReference type="EMBL" id="KAG7357288.1"/>
    </source>
</evidence>
<dbReference type="GO" id="GO:0032259">
    <property type="term" value="P:methylation"/>
    <property type="evidence" value="ECO:0007669"/>
    <property type="project" value="UniProtKB-KW"/>
</dbReference>
<dbReference type="PANTHER" id="PTHR34009:SF2">
    <property type="entry name" value="PROTEIN STAR"/>
    <property type="match status" value="1"/>
</dbReference>
<keyword evidence="3" id="KW-0489">Methyltransferase</keyword>
<protein>
    <submittedName>
        <fullName evidence="3">Methyltransferase FkbM domain containing protein</fullName>
    </submittedName>
</protein>
<evidence type="ECO:0000313" key="4">
    <source>
        <dbReference type="Proteomes" id="UP000693970"/>
    </source>
</evidence>
<accession>A0A9K3L9G6</accession>
<dbReference type="GO" id="GO:0005886">
    <property type="term" value="C:plasma membrane"/>
    <property type="evidence" value="ECO:0007669"/>
    <property type="project" value="TreeGrafter"/>
</dbReference>